<dbReference type="InterPro" id="IPR013078">
    <property type="entry name" value="His_Pase_superF_clade-1"/>
</dbReference>
<dbReference type="PANTHER" id="PTHR16469:SF27">
    <property type="entry name" value="UBIQUITIN-ASSOCIATED AND SH3 DOMAIN-CONTAINING BA-RELATED"/>
    <property type="match status" value="1"/>
</dbReference>
<dbReference type="PANTHER" id="PTHR16469">
    <property type="entry name" value="UBIQUITIN-ASSOCIATED AND SH3 DOMAIN-CONTAINING BA-RELATED"/>
    <property type="match status" value="1"/>
</dbReference>
<dbReference type="Proteomes" id="UP001295423">
    <property type="component" value="Unassembled WGS sequence"/>
</dbReference>
<dbReference type="EMBL" id="CAKOGP040000001">
    <property type="protein sequence ID" value="CAJ1900830.1"/>
    <property type="molecule type" value="Genomic_DNA"/>
</dbReference>
<evidence type="ECO:0000313" key="2">
    <source>
        <dbReference type="Proteomes" id="UP001295423"/>
    </source>
</evidence>
<name>A0AAD2FBR4_9STRA</name>
<keyword evidence="2" id="KW-1185">Reference proteome</keyword>
<sequence length="280" mass="32167">MGNDSSVDDKQYLFLVRHGDRWDYANPEWKEVPESRKGDSPLSLLGHRQAREFGQYLDSWMHERGFTGDDITWLSSPFLRCMQTSEEALNAFEKVDLRTTEINPEYSIFEWDGKFGGWHSDLPSLEERRHYFPRLNMSYESNFIPELPEPKSKFLKRCQRTVDCFHKRHPFKKRQIIVMVSHAAGCIALSKAFSQQQFSDITPAGPCSIYGLTRTKETNVWSIAAHDDLTGHNGFTGHLSDMGTATRPWNKFGDGSDVNKKFYTGPPTSRFAPAKLDAKM</sequence>
<dbReference type="InterPro" id="IPR051710">
    <property type="entry name" value="Phosphatase_SH3-domain"/>
</dbReference>
<gene>
    <name evidence="1" type="ORF">CYCCA115_LOCUS313</name>
</gene>
<comment type="caution">
    <text evidence="1">The sequence shown here is derived from an EMBL/GenBank/DDBJ whole genome shotgun (WGS) entry which is preliminary data.</text>
</comment>
<reference evidence="1" key="1">
    <citation type="submission" date="2023-08" db="EMBL/GenBank/DDBJ databases">
        <authorList>
            <person name="Audoor S."/>
            <person name="Bilcke G."/>
        </authorList>
    </citation>
    <scope>NUCLEOTIDE SEQUENCE</scope>
</reference>
<proteinExistence type="predicted"/>
<evidence type="ECO:0008006" key="3">
    <source>
        <dbReference type="Google" id="ProtNLM"/>
    </source>
</evidence>
<accession>A0AAD2FBR4</accession>
<protein>
    <recommendedName>
        <fullName evidence="3">Phosphoglycerate mutase-like protein</fullName>
    </recommendedName>
</protein>
<dbReference type="CDD" id="cd07067">
    <property type="entry name" value="HP_PGM_like"/>
    <property type="match status" value="1"/>
</dbReference>
<dbReference type="SMART" id="SM00855">
    <property type="entry name" value="PGAM"/>
    <property type="match status" value="1"/>
</dbReference>
<dbReference type="SUPFAM" id="SSF53254">
    <property type="entry name" value="Phosphoglycerate mutase-like"/>
    <property type="match status" value="1"/>
</dbReference>
<dbReference type="Gene3D" id="3.40.50.1240">
    <property type="entry name" value="Phosphoglycerate mutase-like"/>
    <property type="match status" value="1"/>
</dbReference>
<evidence type="ECO:0000313" key="1">
    <source>
        <dbReference type="EMBL" id="CAJ1900830.1"/>
    </source>
</evidence>
<dbReference type="Pfam" id="PF00300">
    <property type="entry name" value="His_Phos_1"/>
    <property type="match status" value="1"/>
</dbReference>
<organism evidence="1 2">
    <name type="scientific">Cylindrotheca closterium</name>
    <dbReference type="NCBI Taxonomy" id="2856"/>
    <lineage>
        <taxon>Eukaryota</taxon>
        <taxon>Sar</taxon>
        <taxon>Stramenopiles</taxon>
        <taxon>Ochrophyta</taxon>
        <taxon>Bacillariophyta</taxon>
        <taxon>Bacillariophyceae</taxon>
        <taxon>Bacillariophycidae</taxon>
        <taxon>Bacillariales</taxon>
        <taxon>Bacillariaceae</taxon>
        <taxon>Cylindrotheca</taxon>
    </lineage>
</organism>
<dbReference type="AlphaFoldDB" id="A0AAD2FBR4"/>
<dbReference type="InterPro" id="IPR029033">
    <property type="entry name" value="His_PPase_superfam"/>
</dbReference>